<keyword evidence="1" id="KW-0175">Coiled coil</keyword>
<dbReference type="RefSeq" id="WP_118367420.1">
    <property type="nucleotide sequence ID" value="NZ_CABJDZ010000001.1"/>
</dbReference>
<comment type="caution">
    <text evidence="3">The sequence shown here is derived from an EMBL/GenBank/DDBJ whole genome shotgun (WGS) entry which is preliminary data.</text>
</comment>
<proteinExistence type="predicted"/>
<dbReference type="Proteomes" id="UP000284267">
    <property type="component" value="Unassembled WGS sequence"/>
</dbReference>
<reference evidence="3 4" key="1">
    <citation type="submission" date="2018-08" db="EMBL/GenBank/DDBJ databases">
        <title>A genome reference for cultivated species of the human gut microbiota.</title>
        <authorList>
            <person name="Zou Y."/>
            <person name="Xue W."/>
            <person name="Luo G."/>
        </authorList>
    </citation>
    <scope>NUCLEOTIDE SEQUENCE [LARGE SCALE GENOMIC DNA]</scope>
    <source>
        <strain evidence="3 4">AF39-4</strain>
    </source>
</reference>
<organism evidence="3 4">
    <name type="scientific">Blautia obeum</name>
    <dbReference type="NCBI Taxonomy" id="40520"/>
    <lineage>
        <taxon>Bacteria</taxon>
        <taxon>Bacillati</taxon>
        <taxon>Bacillota</taxon>
        <taxon>Clostridia</taxon>
        <taxon>Lachnospirales</taxon>
        <taxon>Lachnospiraceae</taxon>
        <taxon>Blautia</taxon>
    </lineage>
</organism>
<evidence type="ECO:0000256" key="1">
    <source>
        <dbReference type="SAM" id="Coils"/>
    </source>
</evidence>
<sequence>MSDFIAHIVGELDLSAARSQMDSFLSEYENKKIKITPEINSNSLNKAGQLIGQQITQGANQNLGKGKIDPSVAIDFSKGRQQVRANIKETKKEIRDALGKKSIRNKDAMSDAKKLYDEQERQEKALITQRKKNANDLLKQQLKNVDQLNKNKADIIKNQASGNSATVDSLKRERQQLQAESKRLKSEMKQYTDVYTPKEQSRILNQRRMQTASVVDKARASVTDKAQNSATKSNRNQIKYNIETGTYDARSSRMAKQLSAYNGQDSENITKAKAALQTYNEELSKLQNHFSGNASLNGTQLAESFEKMTKAGDTFKNTLSEIRDTQSKTLAPGVAIQSANKVATYYEENSKAVKKYGATLKELEKQYQQVSTVEEKANLDTAFKNIQSRISAEGLTGKSGIDEFKRAFKQIGQFAGIYGAIQNVIMEVPSKVISSVKDVDSAMTNLYKVTDESQSRYSKYLDTASKNAPELGRSISSYISQTSEWSKLGYSLDDSEQLSKLSSMYANVGEVSDNTAVSDMVTAMKAFNIQASDAESIIDQLNILGNNFATSSADLGEGLSNSASSLATAGNDLGHSLAMLTGMSEITQSAPEAGNALKILAMRVRGYDEETDSYTNDTEELSGAIADLTKTAKTPGGISLFTDDTKQTYKDTYTLMEEISEIYDDLTDKNRAELLEKLAGKNRGNQIAALIQGFQSGQVQKAYQDTLNSDGSAQQEQDRWLESIEAKQQQFESAFQKMATTTFSSDMFKGLVDGGTNLLNLFTNLTSSIGMLNTAAIGLGIFQGKTGSGKSTWEFAPCIFQMTYAA</sequence>
<feature type="domain" description="Phage tail tape measure protein" evidence="2">
    <location>
        <begin position="466"/>
        <end position="680"/>
    </location>
</feature>
<evidence type="ECO:0000259" key="2">
    <source>
        <dbReference type="Pfam" id="PF10145"/>
    </source>
</evidence>
<dbReference type="InterPro" id="IPR010090">
    <property type="entry name" value="Phage_tape_meas"/>
</dbReference>
<dbReference type="Pfam" id="PF10145">
    <property type="entry name" value="PhageMin_Tail"/>
    <property type="match status" value="1"/>
</dbReference>
<accession>A0A415HV86</accession>
<dbReference type="NCBIfam" id="TIGR01760">
    <property type="entry name" value="tape_meas_TP901"/>
    <property type="match status" value="1"/>
</dbReference>
<feature type="coiled-coil region" evidence="1">
    <location>
        <begin position="346"/>
        <end position="380"/>
    </location>
</feature>
<evidence type="ECO:0000313" key="3">
    <source>
        <dbReference type="EMBL" id="RHK98163.1"/>
    </source>
</evidence>
<dbReference type="EMBL" id="QROE01000001">
    <property type="protein sequence ID" value="RHK98163.1"/>
    <property type="molecule type" value="Genomic_DNA"/>
</dbReference>
<dbReference type="AlphaFoldDB" id="A0A415HV86"/>
<protein>
    <submittedName>
        <fullName evidence="3">Phage tail tape measure protein</fullName>
    </submittedName>
</protein>
<name>A0A415HV86_9FIRM</name>
<gene>
    <name evidence="3" type="ORF">DW040_02315</name>
</gene>
<evidence type="ECO:0000313" key="4">
    <source>
        <dbReference type="Proteomes" id="UP000284267"/>
    </source>
</evidence>
<feature type="coiled-coil region" evidence="1">
    <location>
        <begin position="80"/>
        <end position="194"/>
    </location>
</feature>